<protein>
    <submittedName>
        <fullName evidence="8">Globin family profile domain-containing protein</fullName>
    </submittedName>
</protein>
<dbReference type="Gene3D" id="1.10.490.10">
    <property type="entry name" value="Globins"/>
    <property type="match status" value="1"/>
</dbReference>
<dbReference type="Proteomes" id="UP000887575">
    <property type="component" value="Unassembled WGS sequence"/>
</dbReference>
<dbReference type="SUPFAM" id="SSF46458">
    <property type="entry name" value="Globin-like"/>
    <property type="match status" value="1"/>
</dbReference>
<comment type="similarity">
    <text evidence="4">Belongs to the globin family.</text>
</comment>
<evidence type="ECO:0000256" key="1">
    <source>
        <dbReference type="ARBA" id="ARBA00022617"/>
    </source>
</evidence>
<evidence type="ECO:0000313" key="8">
    <source>
        <dbReference type="WBParaSite" id="MBELARI_LOCUS4806"/>
    </source>
</evidence>
<dbReference type="WBParaSite" id="MBELARI_LOCUS4806">
    <property type="protein sequence ID" value="MBELARI_LOCUS4806"/>
    <property type="gene ID" value="MBELARI_LOCUS4806"/>
</dbReference>
<sequence>MAYLRYSEAKDGCERACFRVRYLYCALTMGNQGTKSAKRVRTSRSQPLAQQHGLTIDQPIVKRSITSAYDPDHLGVDSCGISHCESFSSASDQQFTLTPQTSTLLSDPNDDMKENSAAGSQRSRASSMAEVHTPRSELSVCRSQSNGILLESDARLSPSPKLEKRELSKNGSPKSPRPSPPRSVRSQLEKQATFPINGASILRCPMATATIVQPPSPVAELKRPVNNGPPVTQLCLTQAQIVLVRKTWQAARGQGALEPAISIFRNSFFKNPEIRQILMHGTKNAGHERLKKHSQMFTQIMDSLIANLDNPNSDVHELREAGRMHVFPTKEQYGCPFRAASLDQFAQAMLERTLEWGEKKDRTEVTQRAWTKIVFFVVEQMKEGFHEEVKWQRRTRPRNMGFQSTQHSSLSEMPSAALTRVTAEMKRFNTVDTL</sequence>
<evidence type="ECO:0000256" key="2">
    <source>
        <dbReference type="ARBA" id="ARBA00022723"/>
    </source>
</evidence>
<organism evidence="7 8">
    <name type="scientific">Mesorhabditis belari</name>
    <dbReference type="NCBI Taxonomy" id="2138241"/>
    <lineage>
        <taxon>Eukaryota</taxon>
        <taxon>Metazoa</taxon>
        <taxon>Ecdysozoa</taxon>
        <taxon>Nematoda</taxon>
        <taxon>Chromadorea</taxon>
        <taxon>Rhabditida</taxon>
        <taxon>Rhabditina</taxon>
        <taxon>Rhabditomorpha</taxon>
        <taxon>Rhabditoidea</taxon>
        <taxon>Rhabditidae</taxon>
        <taxon>Mesorhabditinae</taxon>
        <taxon>Mesorhabditis</taxon>
    </lineage>
</organism>
<dbReference type="PANTHER" id="PTHR46458:SF8">
    <property type="entry name" value="GLOBIN-LIKE PROTEIN 6"/>
    <property type="match status" value="1"/>
</dbReference>
<dbReference type="InterPro" id="IPR012292">
    <property type="entry name" value="Globin/Proto"/>
</dbReference>
<dbReference type="InterPro" id="IPR050532">
    <property type="entry name" value="Globin-like_OT"/>
</dbReference>
<feature type="compositionally biased region" description="Low complexity" evidence="5">
    <location>
        <begin position="116"/>
        <end position="129"/>
    </location>
</feature>
<dbReference type="GO" id="GO:0046872">
    <property type="term" value="F:metal ion binding"/>
    <property type="evidence" value="ECO:0007669"/>
    <property type="project" value="UniProtKB-KW"/>
</dbReference>
<evidence type="ECO:0000313" key="7">
    <source>
        <dbReference type="Proteomes" id="UP000887575"/>
    </source>
</evidence>
<keyword evidence="3" id="KW-0408">Iron</keyword>
<evidence type="ECO:0000256" key="4">
    <source>
        <dbReference type="RuleBase" id="RU000356"/>
    </source>
</evidence>
<keyword evidence="4" id="KW-0813">Transport</keyword>
<dbReference type="InterPro" id="IPR044399">
    <property type="entry name" value="Mb-like_M"/>
</dbReference>
<reference evidence="8" key="1">
    <citation type="submission" date="2024-02" db="UniProtKB">
        <authorList>
            <consortium name="WormBaseParasite"/>
        </authorList>
    </citation>
    <scope>IDENTIFICATION</scope>
</reference>
<dbReference type="GO" id="GO:0005344">
    <property type="term" value="F:oxygen carrier activity"/>
    <property type="evidence" value="ECO:0007669"/>
    <property type="project" value="UniProtKB-KW"/>
</dbReference>
<feature type="region of interest" description="Disordered" evidence="5">
    <location>
        <begin position="100"/>
        <end position="187"/>
    </location>
</feature>
<dbReference type="InterPro" id="IPR009050">
    <property type="entry name" value="Globin-like_sf"/>
</dbReference>
<dbReference type="PROSITE" id="PS01033">
    <property type="entry name" value="GLOBIN"/>
    <property type="match status" value="1"/>
</dbReference>
<feature type="domain" description="Globin" evidence="6">
    <location>
        <begin position="235"/>
        <end position="386"/>
    </location>
</feature>
<evidence type="ECO:0000259" key="6">
    <source>
        <dbReference type="PROSITE" id="PS01033"/>
    </source>
</evidence>
<name>A0AAF3FD58_9BILA</name>
<dbReference type="GO" id="GO:0020037">
    <property type="term" value="F:heme binding"/>
    <property type="evidence" value="ECO:0007669"/>
    <property type="project" value="InterPro"/>
</dbReference>
<dbReference type="GO" id="GO:0019825">
    <property type="term" value="F:oxygen binding"/>
    <property type="evidence" value="ECO:0007669"/>
    <property type="project" value="InterPro"/>
</dbReference>
<keyword evidence="7" id="KW-1185">Reference proteome</keyword>
<proteinExistence type="inferred from homology"/>
<dbReference type="AlphaFoldDB" id="A0AAF3FD58"/>
<keyword evidence="4" id="KW-0561">Oxygen transport</keyword>
<dbReference type="InterPro" id="IPR000971">
    <property type="entry name" value="Globin"/>
</dbReference>
<dbReference type="PANTHER" id="PTHR46458">
    <property type="entry name" value="BLR2807 PROTEIN"/>
    <property type="match status" value="1"/>
</dbReference>
<accession>A0AAF3FD58</accession>
<evidence type="ECO:0000256" key="5">
    <source>
        <dbReference type="SAM" id="MobiDB-lite"/>
    </source>
</evidence>
<evidence type="ECO:0000256" key="3">
    <source>
        <dbReference type="ARBA" id="ARBA00023004"/>
    </source>
</evidence>
<keyword evidence="1 4" id="KW-0349">Heme</keyword>
<keyword evidence="2" id="KW-0479">Metal-binding</keyword>
<dbReference type="Pfam" id="PF00042">
    <property type="entry name" value="Globin"/>
    <property type="match status" value="1"/>
</dbReference>
<dbReference type="CDD" id="cd01040">
    <property type="entry name" value="Mb-like"/>
    <property type="match status" value="1"/>
</dbReference>